<protein>
    <recommendedName>
        <fullName evidence="4">C2H2-type domain-containing protein</fullName>
    </recommendedName>
</protein>
<feature type="region of interest" description="Disordered" evidence="1">
    <location>
        <begin position="412"/>
        <end position="466"/>
    </location>
</feature>
<gene>
    <name evidence="2" type="ORF">B0I35DRAFT_425295</name>
</gene>
<feature type="region of interest" description="Disordered" evidence="1">
    <location>
        <begin position="1"/>
        <end position="70"/>
    </location>
</feature>
<dbReference type="PANTHER" id="PTHR38166:SF1">
    <property type="entry name" value="C2H2-TYPE DOMAIN-CONTAINING PROTEIN"/>
    <property type="match status" value="1"/>
</dbReference>
<dbReference type="PANTHER" id="PTHR38166">
    <property type="entry name" value="C2H2-TYPE DOMAIN-CONTAINING PROTEIN-RELATED"/>
    <property type="match status" value="1"/>
</dbReference>
<evidence type="ECO:0000313" key="2">
    <source>
        <dbReference type="EMBL" id="KAH7324975.1"/>
    </source>
</evidence>
<proteinExistence type="predicted"/>
<comment type="caution">
    <text evidence="2">The sequence shown here is derived from an EMBL/GenBank/DDBJ whole genome shotgun (WGS) entry which is preliminary data.</text>
</comment>
<organism evidence="2 3">
    <name type="scientific">Stachybotrys elegans</name>
    <dbReference type="NCBI Taxonomy" id="80388"/>
    <lineage>
        <taxon>Eukaryota</taxon>
        <taxon>Fungi</taxon>
        <taxon>Dikarya</taxon>
        <taxon>Ascomycota</taxon>
        <taxon>Pezizomycotina</taxon>
        <taxon>Sordariomycetes</taxon>
        <taxon>Hypocreomycetidae</taxon>
        <taxon>Hypocreales</taxon>
        <taxon>Stachybotryaceae</taxon>
        <taxon>Stachybotrys</taxon>
    </lineage>
</organism>
<reference evidence="2" key="1">
    <citation type="journal article" date="2021" name="Nat. Commun.">
        <title>Genetic determinants of endophytism in the Arabidopsis root mycobiome.</title>
        <authorList>
            <person name="Mesny F."/>
            <person name="Miyauchi S."/>
            <person name="Thiergart T."/>
            <person name="Pickel B."/>
            <person name="Atanasova L."/>
            <person name="Karlsson M."/>
            <person name="Huettel B."/>
            <person name="Barry K.W."/>
            <person name="Haridas S."/>
            <person name="Chen C."/>
            <person name="Bauer D."/>
            <person name="Andreopoulos W."/>
            <person name="Pangilinan J."/>
            <person name="LaButti K."/>
            <person name="Riley R."/>
            <person name="Lipzen A."/>
            <person name="Clum A."/>
            <person name="Drula E."/>
            <person name="Henrissat B."/>
            <person name="Kohler A."/>
            <person name="Grigoriev I.V."/>
            <person name="Martin F.M."/>
            <person name="Hacquard S."/>
        </authorList>
    </citation>
    <scope>NUCLEOTIDE SEQUENCE</scope>
    <source>
        <strain evidence="2">MPI-CAGE-CH-0235</strain>
    </source>
</reference>
<feature type="region of interest" description="Disordered" evidence="1">
    <location>
        <begin position="666"/>
        <end position="690"/>
    </location>
</feature>
<evidence type="ECO:0008006" key="4">
    <source>
        <dbReference type="Google" id="ProtNLM"/>
    </source>
</evidence>
<feature type="compositionally biased region" description="Basic and acidic residues" evidence="1">
    <location>
        <begin position="448"/>
        <end position="462"/>
    </location>
</feature>
<feature type="compositionally biased region" description="Basic and acidic residues" evidence="1">
    <location>
        <begin position="17"/>
        <end position="35"/>
    </location>
</feature>
<evidence type="ECO:0000313" key="3">
    <source>
        <dbReference type="Proteomes" id="UP000813444"/>
    </source>
</evidence>
<dbReference type="OrthoDB" id="3521097at2759"/>
<feature type="compositionally biased region" description="Low complexity" evidence="1">
    <location>
        <begin position="412"/>
        <end position="426"/>
    </location>
</feature>
<name>A0A8K0SYU5_9HYPO</name>
<accession>A0A8K0SYU5</accession>
<keyword evidence="3" id="KW-1185">Reference proteome</keyword>
<dbReference type="AlphaFoldDB" id="A0A8K0SYU5"/>
<sequence length="764" mass="84871">MHPSSKIRPHVVNSLPGERKPEARDDQASELEHLSDGIGRGPGFHAPSTVCSQDSGYDSIGDTELPSQHTDGTLLECPKRRCWGEDACQVTIIATSNPRRRESSQASLPTVNEASKDELLLTGLEFDPEAVGRLIYTRAVVFHGKMSPLADLAEDLWNILTQLAANIKSLKQQIHSAALLVSCSELRILLGRGKSLLYKFRDLMRECQCKASMARGNRREIVRAAGFEFIHTLFNRECKLETTEWFMQNARLWNFQVQADVDDLLKPSASSLLTTYSSEDIFTAVGVGHSNPSAHTPVMTLIENSETSTISCDTDRTSEGGLAEILSAGHPLLREMPNLVHAMLKEFRLWWELQSHKEGVRVDSKSRVAILLDKHQGRTAASVSEHSQSTGYSSLFLHDFWSKLNISLAQDSTSENTTENSGSCESQVNGNQQAKRRRGSNGGSTRSSNEELHGDRSKRVNRGEVSQNNEPLLLACPYYKRDQARHQRCLKHVLKRIKDVKQHLSRNHKQMIYCPTCGLTFQRQAESDAHVRSRRCEISDHAVPEGITREQEESLGRRVDRKLSLRDQWYSVWNIIFPGEQPPESPFLQTALQEGLLSFRRFRDERGPAIVSSYVHSFLERPSEELPNEERSLSALLNTVAGEAMNAIIDAYGNTLSAAQDGVMDSANSSDGATLATTSGSSVLSSQIPPNQRTPLDIAGDWAVANSEPAPGPRSFNVEGEHERRLFGPAESPALALSISEHGVIADDTYGTMNDFSMLFDLRD</sequence>
<dbReference type="EMBL" id="JAGPNK010000003">
    <property type="protein sequence ID" value="KAH7324975.1"/>
    <property type="molecule type" value="Genomic_DNA"/>
</dbReference>
<dbReference type="Proteomes" id="UP000813444">
    <property type="component" value="Unassembled WGS sequence"/>
</dbReference>
<evidence type="ECO:0000256" key="1">
    <source>
        <dbReference type="SAM" id="MobiDB-lite"/>
    </source>
</evidence>